<organism evidence="1">
    <name type="scientific">Oceanithermus profundus</name>
    <dbReference type="NCBI Taxonomy" id="187137"/>
    <lineage>
        <taxon>Bacteria</taxon>
        <taxon>Thermotogati</taxon>
        <taxon>Deinococcota</taxon>
        <taxon>Deinococci</taxon>
        <taxon>Thermales</taxon>
        <taxon>Thermaceae</taxon>
        <taxon>Oceanithermus</taxon>
    </lineage>
</organism>
<comment type="caution">
    <text evidence="1">The sequence shown here is derived from an EMBL/GenBank/DDBJ whole genome shotgun (WGS) entry which is preliminary data.</text>
</comment>
<dbReference type="EMBL" id="DRNZ01000309">
    <property type="protein sequence ID" value="HHO58546.1"/>
    <property type="molecule type" value="Genomic_DNA"/>
</dbReference>
<reference evidence="1" key="1">
    <citation type="journal article" date="2020" name="mSystems">
        <title>Genome- and Community-Level Interaction Insights into Carbon Utilization and Element Cycling Functions of Hydrothermarchaeota in Hydrothermal Sediment.</title>
        <authorList>
            <person name="Zhou Z."/>
            <person name="Liu Y."/>
            <person name="Xu W."/>
            <person name="Pan J."/>
            <person name="Luo Z.H."/>
            <person name="Li M."/>
        </authorList>
    </citation>
    <scope>NUCLEOTIDE SEQUENCE [LARGE SCALE GENOMIC DNA]</scope>
    <source>
        <strain evidence="1">HyVt-523</strain>
    </source>
</reference>
<name>A0A7C5SQV8_9DEIN</name>
<evidence type="ECO:0000313" key="1">
    <source>
        <dbReference type="EMBL" id="HHO58546.1"/>
    </source>
</evidence>
<dbReference type="Proteomes" id="UP000886105">
    <property type="component" value="Unassembled WGS sequence"/>
</dbReference>
<gene>
    <name evidence="1" type="ORF">ENJ85_05160</name>
</gene>
<accession>A0A7C5SQV8</accession>
<proteinExistence type="predicted"/>
<dbReference type="AlphaFoldDB" id="A0A7C5SQV8"/>
<sequence length="107" mass="11679">MTPRSSLDRLLMTLDRLSAGKPSSAVDRALVRGFADALRGRDPAVQAQKIRNSQARQAYEKGADAAETTLAALDIADVLYPDGSEDEEWDSDTLGQVDEVLRYRGLV</sequence>
<protein>
    <submittedName>
        <fullName evidence="1">Uncharacterized protein</fullName>
    </submittedName>
</protein>